<name>A0A3S8ZUD1_9NEIS</name>
<reference evidence="1 2" key="1">
    <citation type="submission" date="2018-12" db="EMBL/GenBank/DDBJ databases">
        <title>Complete genome sequence of Iodobacter sp. H11R3.</title>
        <authorList>
            <person name="Bae J.-W."/>
        </authorList>
    </citation>
    <scope>NUCLEOTIDE SEQUENCE [LARGE SCALE GENOMIC DNA]</scope>
    <source>
        <strain evidence="1 2">H11R3</strain>
    </source>
</reference>
<dbReference type="AlphaFoldDB" id="A0A3S8ZUD1"/>
<evidence type="ECO:0000313" key="2">
    <source>
        <dbReference type="Proteomes" id="UP000282438"/>
    </source>
</evidence>
<dbReference type="PIRSF" id="PIRSF028477">
    <property type="entry name" value="UCP028477"/>
    <property type="match status" value="1"/>
</dbReference>
<organism evidence="1 2">
    <name type="scientific">Iodobacter ciconiae</name>
    <dbReference type="NCBI Taxonomy" id="2496266"/>
    <lineage>
        <taxon>Bacteria</taxon>
        <taxon>Pseudomonadati</taxon>
        <taxon>Pseudomonadota</taxon>
        <taxon>Betaproteobacteria</taxon>
        <taxon>Neisseriales</taxon>
        <taxon>Chitinibacteraceae</taxon>
        <taxon>Iodobacter</taxon>
    </lineage>
</organism>
<dbReference type="OrthoDB" id="9000139at2"/>
<dbReference type="InterPro" id="IPR014547">
    <property type="entry name" value="UCP028477"/>
</dbReference>
<dbReference type="RefSeq" id="WP_125974306.1">
    <property type="nucleotide sequence ID" value="NZ_CP034433.1"/>
</dbReference>
<protein>
    <submittedName>
        <fullName evidence="1">DUF2145 domain-containing protein</fullName>
    </submittedName>
</protein>
<dbReference type="Pfam" id="PF09916">
    <property type="entry name" value="DUF2145"/>
    <property type="match status" value="1"/>
</dbReference>
<keyword evidence="2" id="KW-1185">Reference proteome</keyword>
<sequence length="271" mass="30800">MHVHQWLLGVTAGILMSSVWAGRVCQDAPPDAQAFRQAMAAGHTSMQQLDKIKPKVALIARVGQDLSAYHLRFSHLGFVWRDPGAQGQWRVMHLLNQCGTVQSDLWREGLANFFMDDPFAYDALIVVPSVAVQDKLHAWLSEQSKMEQLHGSKYNMLAYPFSTLYQNSNQWVLEGLASAMSRDLDIHSRTQAQQWLKLMNYQPSELKINTFKRLGGRMFRANIAFDDHPTDRRMAGQIDTVTVDSIVNFLQQAMPGSRNYLVEAQKLPELR</sequence>
<dbReference type="KEGG" id="iod:EJO50_11560"/>
<gene>
    <name evidence="1" type="ORF">EJO50_11560</name>
</gene>
<accession>A0A3S8ZUD1</accession>
<proteinExistence type="predicted"/>
<dbReference type="EMBL" id="CP034433">
    <property type="protein sequence ID" value="AZN37059.1"/>
    <property type="molecule type" value="Genomic_DNA"/>
</dbReference>
<evidence type="ECO:0000313" key="1">
    <source>
        <dbReference type="EMBL" id="AZN37059.1"/>
    </source>
</evidence>
<dbReference type="Proteomes" id="UP000282438">
    <property type="component" value="Chromosome"/>
</dbReference>